<feature type="region of interest" description="Disordered" evidence="1">
    <location>
        <begin position="1"/>
        <end position="37"/>
    </location>
</feature>
<organism evidence="3 4">
    <name type="scientific">Macleaya cordata</name>
    <name type="common">Five-seeded plume-poppy</name>
    <name type="synonym">Bocconia cordata</name>
    <dbReference type="NCBI Taxonomy" id="56857"/>
    <lineage>
        <taxon>Eukaryota</taxon>
        <taxon>Viridiplantae</taxon>
        <taxon>Streptophyta</taxon>
        <taxon>Embryophyta</taxon>
        <taxon>Tracheophyta</taxon>
        <taxon>Spermatophyta</taxon>
        <taxon>Magnoliopsida</taxon>
        <taxon>Ranunculales</taxon>
        <taxon>Papaveraceae</taxon>
        <taxon>Papaveroideae</taxon>
        <taxon>Macleaya</taxon>
    </lineage>
</organism>
<gene>
    <name evidence="3" type="ORF">BVC80_1765g24</name>
</gene>
<evidence type="ECO:0000259" key="2">
    <source>
        <dbReference type="PROSITE" id="PS51806"/>
    </source>
</evidence>
<dbReference type="InterPro" id="IPR053293">
    <property type="entry name" value="OCM_Kinase"/>
</dbReference>
<dbReference type="PANTHER" id="PTHR47209:SF4">
    <property type="entry name" value="SEED DORMANCY CONTROL PROTEIN"/>
    <property type="match status" value="1"/>
</dbReference>
<feature type="domain" description="DOG1" evidence="2">
    <location>
        <begin position="56"/>
        <end position="297"/>
    </location>
</feature>
<dbReference type="EMBL" id="MVGT01001099">
    <property type="protein sequence ID" value="OVA13722.1"/>
    <property type="molecule type" value="Genomic_DNA"/>
</dbReference>
<dbReference type="OMA" id="FEETTHI"/>
<keyword evidence="4" id="KW-1185">Reference proteome</keyword>
<dbReference type="GO" id="GO:0006351">
    <property type="term" value="P:DNA-templated transcription"/>
    <property type="evidence" value="ECO:0007669"/>
    <property type="project" value="InterPro"/>
</dbReference>
<feature type="compositionally biased region" description="Basic and acidic residues" evidence="1">
    <location>
        <begin position="14"/>
        <end position="28"/>
    </location>
</feature>
<accession>A0A200QTF5</accession>
<dbReference type="PANTHER" id="PTHR47209">
    <property type="entry name" value="OS06G0639500 PROTEIN"/>
    <property type="match status" value="1"/>
</dbReference>
<dbReference type="Proteomes" id="UP000195402">
    <property type="component" value="Unassembled WGS sequence"/>
</dbReference>
<sequence>MAPIRFSSPIQLKLFEKQEEDHNQKEDNQQEQDDQIAEPVKCISLYKRDSTSKRLSGSSSTGVGQWRQEQRLRASRMELHLAQKWSLEELIQEQLSRFDYAHYSISQSSCNRGRRLLMIKDIAQVLMPQYRLPLEMATLSWLGNWRPSSILSLLNSLSLSSSSSSSSRSQQVLNQLIRETRIEESIIDEEMGEIQATCILHLPFIISPPLQVLTSLSSSSSSSNSGTTFATGTDLGSVRFEFKKIDRVITRAQKLRYKTLELVVKKLLNRSQAAEFLVAFAGIQEMVHEFAIYRQKNKGPISVTTKAFAMQR</sequence>
<dbReference type="InterPro" id="IPR025422">
    <property type="entry name" value="TGA_domain"/>
</dbReference>
<comment type="caution">
    <text evidence="3">The sequence shown here is derived from an EMBL/GenBank/DDBJ whole genome shotgun (WGS) entry which is preliminary data.</text>
</comment>
<evidence type="ECO:0000313" key="3">
    <source>
        <dbReference type="EMBL" id="OVA13722.1"/>
    </source>
</evidence>
<evidence type="ECO:0000313" key="4">
    <source>
        <dbReference type="Proteomes" id="UP000195402"/>
    </source>
</evidence>
<dbReference type="InParanoid" id="A0A200QTF5"/>
<evidence type="ECO:0000256" key="1">
    <source>
        <dbReference type="SAM" id="MobiDB-lite"/>
    </source>
</evidence>
<reference evidence="3 4" key="1">
    <citation type="journal article" date="2017" name="Mol. Plant">
        <title>The Genome of Medicinal Plant Macleaya cordata Provides New Insights into Benzylisoquinoline Alkaloids Metabolism.</title>
        <authorList>
            <person name="Liu X."/>
            <person name="Liu Y."/>
            <person name="Huang P."/>
            <person name="Ma Y."/>
            <person name="Qing Z."/>
            <person name="Tang Q."/>
            <person name="Cao H."/>
            <person name="Cheng P."/>
            <person name="Zheng Y."/>
            <person name="Yuan Z."/>
            <person name="Zhou Y."/>
            <person name="Liu J."/>
            <person name="Tang Z."/>
            <person name="Zhuo Y."/>
            <person name="Zhang Y."/>
            <person name="Yu L."/>
            <person name="Huang J."/>
            <person name="Yang P."/>
            <person name="Peng Q."/>
            <person name="Zhang J."/>
            <person name="Jiang W."/>
            <person name="Zhang Z."/>
            <person name="Lin K."/>
            <person name="Ro D.K."/>
            <person name="Chen X."/>
            <person name="Xiong X."/>
            <person name="Shang Y."/>
            <person name="Huang S."/>
            <person name="Zeng J."/>
        </authorList>
    </citation>
    <scope>NUCLEOTIDE SEQUENCE [LARGE SCALE GENOMIC DNA]</scope>
    <source>
        <strain evidence="4">cv. BLH2017</strain>
        <tissue evidence="3">Root</tissue>
    </source>
</reference>
<dbReference type="PROSITE" id="PS51806">
    <property type="entry name" value="DOG1"/>
    <property type="match status" value="1"/>
</dbReference>
<name>A0A200QTF5_MACCD</name>
<dbReference type="GO" id="GO:0043565">
    <property type="term" value="F:sequence-specific DNA binding"/>
    <property type="evidence" value="ECO:0007669"/>
    <property type="project" value="InterPro"/>
</dbReference>
<dbReference type="STRING" id="56857.A0A200QTF5"/>
<dbReference type="OrthoDB" id="1611096at2759"/>
<proteinExistence type="predicted"/>
<dbReference type="AlphaFoldDB" id="A0A200QTF5"/>
<protein>
    <submittedName>
        <fullName evidence="3">Transcription factor TGA like domain</fullName>
    </submittedName>
</protein>